<evidence type="ECO:0000256" key="6">
    <source>
        <dbReference type="ARBA" id="ARBA00022989"/>
    </source>
</evidence>
<evidence type="ECO:0000256" key="5">
    <source>
        <dbReference type="ARBA" id="ARBA00022889"/>
    </source>
</evidence>
<dbReference type="PROSITE" id="PS50268">
    <property type="entry name" value="CADHERIN_2"/>
    <property type="match status" value="15"/>
</dbReference>
<feature type="domain" description="Cadherin" evidence="12">
    <location>
        <begin position="1713"/>
        <end position="1850"/>
    </location>
</feature>
<evidence type="ECO:0000256" key="7">
    <source>
        <dbReference type="ARBA" id="ARBA00023136"/>
    </source>
</evidence>
<evidence type="ECO:0000256" key="3">
    <source>
        <dbReference type="ARBA" id="ARBA00022737"/>
    </source>
</evidence>
<evidence type="ECO:0000256" key="1">
    <source>
        <dbReference type="ARBA" id="ARBA00004167"/>
    </source>
</evidence>
<feature type="domain" description="Cadherin" evidence="12">
    <location>
        <begin position="212"/>
        <end position="320"/>
    </location>
</feature>
<protein>
    <recommendedName>
        <fullName evidence="12">Cadherin domain-containing protein</fullName>
    </recommendedName>
</protein>
<feature type="transmembrane region" description="Helical" evidence="11">
    <location>
        <begin position="2088"/>
        <end position="2110"/>
    </location>
</feature>
<feature type="transmembrane region" description="Helical" evidence="11">
    <location>
        <begin position="1599"/>
        <end position="1621"/>
    </location>
</feature>
<evidence type="ECO:0000313" key="13">
    <source>
        <dbReference type="EMBL" id="CAJ0938566.1"/>
    </source>
</evidence>
<dbReference type="PANTHER" id="PTHR24028">
    <property type="entry name" value="CADHERIN-87A"/>
    <property type="match status" value="1"/>
</dbReference>
<feature type="domain" description="Cadherin" evidence="12">
    <location>
        <begin position="436"/>
        <end position="532"/>
    </location>
</feature>
<feature type="domain" description="Cadherin" evidence="12">
    <location>
        <begin position="936"/>
        <end position="1041"/>
    </location>
</feature>
<feature type="domain" description="Cadherin" evidence="12">
    <location>
        <begin position="1976"/>
        <end position="2073"/>
    </location>
</feature>
<dbReference type="CDD" id="cd11304">
    <property type="entry name" value="Cadherin_repeat"/>
    <property type="match status" value="15"/>
</dbReference>
<keyword evidence="8" id="KW-0325">Glycoprotein</keyword>
<feature type="domain" description="Cadherin" evidence="12">
    <location>
        <begin position="1363"/>
        <end position="1471"/>
    </location>
</feature>
<comment type="subcellular location">
    <subcellularLocation>
        <location evidence="1">Membrane</location>
        <topology evidence="1">Single-pass membrane protein</topology>
    </subcellularLocation>
</comment>
<dbReference type="Pfam" id="PF00028">
    <property type="entry name" value="Cadherin"/>
    <property type="match status" value="12"/>
</dbReference>
<feature type="region of interest" description="Disordered" evidence="10">
    <location>
        <begin position="869"/>
        <end position="888"/>
    </location>
</feature>
<feature type="domain" description="Cadherin" evidence="12">
    <location>
        <begin position="1491"/>
        <end position="1584"/>
    </location>
</feature>
<keyword evidence="5" id="KW-0130">Cell adhesion</keyword>
<feature type="domain" description="Cadherin" evidence="12">
    <location>
        <begin position="106"/>
        <end position="211"/>
    </location>
</feature>
<feature type="domain" description="Cadherin" evidence="12">
    <location>
        <begin position="1042"/>
        <end position="1150"/>
    </location>
</feature>
<feature type="domain" description="Cadherin" evidence="12">
    <location>
        <begin position="321"/>
        <end position="427"/>
    </location>
</feature>
<keyword evidence="3" id="KW-0677">Repeat</keyword>
<dbReference type="PRINTS" id="PR00205">
    <property type="entry name" value="CADHERIN"/>
</dbReference>
<dbReference type="SMART" id="SM00112">
    <property type="entry name" value="CA"/>
    <property type="match status" value="15"/>
</dbReference>
<feature type="domain" description="Cadherin" evidence="12">
    <location>
        <begin position="1258"/>
        <end position="1362"/>
    </location>
</feature>
<evidence type="ECO:0000256" key="2">
    <source>
        <dbReference type="ARBA" id="ARBA00022692"/>
    </source>
</evidence>
<proteinExistence type="predicted"/>
<gene>
    <name evidence="13" type="ORF">RIMI_LOCUS7623358</name>
</gene>
<keyword evidence="4 9" id="KW-0106">Calcium</keyword>
<dbReference type="InterPro" id="IPR050174">
    <property type="entry name" value="Protocadherin/Cadherin-CA"/>
</dbReference>
<comment type="caution">
    <text evidence="13">The sequence shown here is derived from an EMBL/GenBank/DDBJ whole genome shotgun (WGS) entry which is preliminary data.</text>
</comment>
<dbReference type="InterPro" id="IPR020894">
    <property type="entry name" value="Cadherin_CS"/>
</dbReference>
<sequence length="2207" mass="244139">MRGLNSAPSSPGHRLGSGCIEKLQLLPTLCTIFTTCVGMSGRRIATAPYRQNSGFIHAHQWIINFTIANIRFKTERKDMEPLQIWKAIRWQVTISILFSWLCHSVSGQIHYSIVEEMREDSVIANIADDLGLDMKQLSSRKLRILSHVSEKYFYVNVENGNLHVKDRIDRESLCRTEDPCFLTFDVVVENPFNIFPIKIEIQDINDNSPAFFPDMFSVETIELTLAGTRFALQTAEDPDIGSNSVQTYKLSDNQYFTLSEDRNPDGSRFLDLVLEKPLDRETQSLHELILTAMDGGKPVRSGTALIRVIVTDVNDNFPIFTQSVYKVSVNENPPINTTIITVNATDKDEGANGQITYSFSKTSGNVHRSGTFSIHQVTGEIKVNDKLDFELTKNYEISVQAKDGGGLVTHCKVLIEVMDENDNAPEISVNSLFSPIAEDTSPGTMIALIKVHDRDSGENGETDCKFLEETPFSLISSSSTYYKVVTAAPMDRENVSRYSITILATDRGFPQLSSKMSIVLEISDVNDNPPLFSKSIFYAYVQENNLPGASIFSTQASDPDTGDNAKIVYSISSNVTEDQTSSSYFSINIETGVLYAQRSFDYEKRSEFLLHVTAKDNGSPSLSNNATLIIRIVDQNDNSPKILYPSIDSGSMAAFEMVPFDCEQGSLITKVVAIDIDSGHNSWLSYHFLQEPEHSYFSISQPTGEIRTSRIFQERDVLNHKIVVMVKDNGHPSLSSTVTLNLIVANNFEQVVPRFNGNINNEDPKSNLQLYLVICLALISLLFIITFMLVVISKCKKPSPPPVLDSLSSNLYPYIDPNLISQYTNGSMTLPYSYNVCVALEPGESDFTYMKPNPCVPVDNLIDAEDSGLGNENLQNNLPSSNPTGSPDPSWPWGYIRVLQGGGLPAPAQSKHWRILWRTENELQSNIAASMQPAVSGQIHYSIVEEMRKDSVIANIADDLGLDNNQLSSRKLRIVSEAPGRHFYVNLDNGKLYIKDRIDRETLCGAAAPCYITFDAVVENPLNVFSVKIEIQDINDNSPAFFPDMFSVETIELTSPGTRFALQTAEDPDIGSNSVQTYNLSDNQYFTLSEDRNPDGSRVLELVLEKPLDRETQSLHELILTAMDGGKPVRSGTALIRVIVTDANDNFPIFTQSIYKVSVNENPPINTTIIIVNATDKDEGANGQITYSFSKTSGNVHRSGIFSVHPGTGEIKTQSKLDFELTQNYEISIQAKDGGGLVAHCKVLIEVIDENDNAPEISLTSLSSPIPEDSPPGTIIALIKVSDRDSGENGEVDCKLTDGGAFSLISSSASYFRLVTVGSLDREKVSTYDITILATDRGSPPLSSRKSIILEISDINDNPPVFNKSTYIAYVQENNLPGASIFSIQANDFDTGDNAKIIYSISNVDTDLPVTAYLSINIETGVLYAQRSFDYEQQNEFLIQVSASDNGSPSLSSNTTLTIRIVDQNDNAPKILYPTLESDGSTMFEMVPFASEPGSLITKVVAVDADAGHNALLSYTFLPVIESQYFTISQHNGEIRTSRIFQEKDTLKQKVVVIVKDNGRPCLSSSVTINLVIANNFQQVAPKIQNKFTDEDQHSNLQLYLVISLAIISLLFIITVLSVIISKYKKSKPVPMFGPLSSNFYPQVDPRMLTQNPTGTLTFPYSYNVCVALDSTENDFTYMKANQNVPVDNLIDADHSGLSNEMLEDSLPTNNSLQVTDGDEGVNGEVTYSFSERSGDVHQTGMFTIQQVTREIKTSGKLDFELMRNYEVVQDQDSGANGDVDPTIMEDLSFRLVLSSGSCYRLVTTKFMDREVVPHYTITILATDRGFPPLSSREVISLEVLDVNDNPPIFTKSSYVAYVPENNLPGASIYSVQASDPDAADNSKISYSIFSTNPEELSASSYFSINIETGVIYAKQSFDYEQHKEFQIKVSVKDSGSPSMGSNTRLTIHIVDQNDNAPKILYPSPNIGGMAVLEMVPFDSEPGCLITKVVATDADSGHNSWLSNYFMPLSEPTRFIIDQNTGEIRTSQCFQEKNILSHTVTVMVKDNGDPMLSSMVTFNLGVGNNFQQILPKFGDKPTDEDPQSNLQLYLVITLALISLLFIITVMLVIITKCKKAKSLPIFDAFSSSLYPPIDPRMLSHSSNGTLSLPYSYNVCVALDSSQNDFTYMRPHQDVPVDNLINVDDSELGNESVKDYVPPISDLEVSVF</sequence>
<dbReference type="PROSITE" id="PS00232">
    <property type="entry name" value="CADHERIN_1"/>
    <property type="match status" value="8"/>
</dbReference>
<keyword evidence="2 11" id="KW-0812">Transmembrane</keyword>
<name>A0ABN9LCA2_9NEOB</name>
<evidence type="ECO:0000313" key="14">
    <source>
        <dbReference type="Proteomes" id="UP001176940"/>
    </source>
</evidence>
<dbReference type="Proteomes" id="UP001176940">
    <property type="component" value="Unassembled WGS sequence"/>
</dbReference>
<dbReference type="SUPFAM" id="SSF49313">
    <property type="entry name" value="Cadherin-like"/>
    <property type="match status" value="16"/>
</dbReference>
<evidence type="ECO:0000256" key="8">
    <source>
        <dbReference type="ARBA" id="ARBA00023180"/>
    </source>
</evidence>
<keyword evidence="6 11" id="KW-1133">Transmembrane helix</keyword>
<organism evidence="13 14">
    <name type="scientific">Ranitomeya imitator</name>
    <name type="common">mimic poison frog</name>
    <dbReference type="NCBI Taxonomy" id="111125"/>
    <lineage>
        <taxon>Eukaryota</taxon>
        <taxon>Metazoa</taxon>
        <taxon>Chordata</taxon>
        <taxon>Craniata</taxon>
        <taxon>Vertebrata</taxon>
        <taxon>Euteleostomi</taxon>
        <taxon>Amphibia</taxon>
        <taxon>Batrachia</taxon>
        <taxon>Anura</taxon>
        <taxon>Neobatrachia</taxon>
        <taxon>Hyloidea</taxon>
        <taxon>Dendrobatidae</taxon>
        <taxon>Dendrobatinae</taxon>
        <taxon>Ranitomeya</taxon>
    </lineage>
</organism>
<feature type="transmembrane region" description="Helical" evidence="11">
    <location>
        <begin position="770"/>
        <end position="792"/>
    </location>
</feature>
<dbReference type="PANTHER" id="PTHR24028:SF73">
    <property type="entry name" value="PROTOCADHERIN GAMMA-B3-RELATED"/>
    <property type="match status" value="1"/>
</dbReference>
<dbReference type="InterPro" id="IPR002126">
    <property type="entry name" value="Cadherin-like_dom"/>
</dbReference>
<dbReference type="Gene3D" id="2.60.40.60">
    <property type="entry name" value="Cadherins"/>
    <property type="match status" value="16"/>
</dbReference>
<evidence type="ECO:0000259" key="12">
    <source>
        <dbReference type="PROSITE" id="PS50268"/>
    </source>
</evidence>
<feature type="compositionally biased region" description="Polar residues" evidence="10">
    <location>
        <begin position="870"/>
        <end position="887"/>
    </location>
</feature>
<evidence type="ECO:0000256" key="4">
    <source>
        <dbReference type="ARBA" id="ARBA00022837"/>
    </source>
</evidence>
<dbReference type="InterPro" id="IPR032455">
    <property type="entry name" value="Cadherin_C"/>
</dbReference>
<keyword evidence="14" id="KW-1185">Reference proteome</keyword>
<feature type="domain" description="Cadherin" evidence="12">
    <location>
        <begin position="1151"/>
        <end position="1257"/>
    </location>
</feature>
<dbReference type="EMBL" id="CAUEEQ010014562">
    <property type="protein sequence ID" value="CAJ0938566.1"/>
    <property type="molecule type" value="Genomic_DNA"/>
</dbReference>
<feature type="domain" description="Cadherin" evidence="12">
    <location>
        <begin position="665"/>
        <end position="755"/>
    </location>
</feature>
<dbReference type="InterPro" id="IPR015919">
    <property type="entry name" value="Cadherin-like_sf"/>
</dbReference>
<evidence type="ECO:0000256" key="10">
    <source>
        <dbReference type="SAM" id="MobiDB-lite"/>
    </source>
</evidence>
<keyword evidence="7 11" id="KW-0472">Membrane</keyword>
<dbReference type="Pfam" id="PF08266">
    <property type="entry name" value="Cadherin_2"/>
    <property type="match status" value="2"/>
</dbReference>
<dbReference type="InterPro" id="IPR013164">
    <property type="entry name" value="Cadherin_N"/>
</dbReference>
<evidence type="ECO:0000256" key="11">
    <source>
        <dbReference type="SAM" id="Phobius"/>
    </source>
</evidence>
<feature type="domain" description="Cadherin" evidence="12">
    <location>
        <begin position="533"/>
        <end position="642"/>
    </location>
</feature>
<evidence type="ECO:0000256" key="9">
    <source>
        <dbReference type="PROSITE-ProRule" id="PRU00043"/>
    </source>
</evidence>
<accession>A0ABN9LCA2</accession>
<feature type="domain" description="Cadherin" evidence="12">
    <location>
        <begin position="1851"/>
        <end position="1960"/>
    </location>
</feature>
<reference evidence="13" key="1">
    <citation type="submission" date="2023-07" db="EMBL/GenBank/DDBJ databases">
        <authorList>
            <person name="Stuckert A."/>
        </authorList>
    </citation>
    <scope>NUCLEOTIDE SEQUENCE</scope>
</reference>
<dbReference type="Pfam" id="PF16492">
    <property type="entry name" value="Cadherin_C_2"/>
    <property type="match status" value="3"/>
</dbReference>